<evidence type="ECO:0000313" key="3">
    <source>
        <dbReference type="Proteomes" id="UP000620266"/>
    </source>
</evidence>
<protein>
    <recommendedName>
        <fullName evidence="4">Phosphate transport regulator</fullName>
    </recommendedName>
</protein>
<comment type="similarity">
    <text evidence="1">Belongs to the UPF0111 family.</text>
</comment>
<reference evidence="2" key="2">
    <citation type="submission" date="2020-09" db="EMBL/GenBank/DDBJ databases">
        <authorList>
            <person name="Sun Q."/>
            <person name="Sedlacek I."/>
        </authorList>
    </citation>
    <scope>NUCLEOTIDE SEQUENCE</scope>
    <source>
        <strain evidence="2">CCM 7086</strain>
    </source>
</reference>
<keyword evidence="3" id="KW-1185">Reference proteome</keyword>
<comment type="caution">
    <text evidence="2">The sequence shown here is derived from an EMBL/GenBank/DDBJ whole genome shotgun (WGS) entry which is preliminary data.</text>
</comment>
<organism evidence="2 3">
    <name type="scientific">Oxalicibacterium flavum</name>
    <dbReference type="NCBI Taxonomy" id="179467"/>
    <lineage>
        <taxon>Bacteria</taxon>
        <taxon>Pseudomonadati</taxon>
        <taxon>Pseudomonadota</taxon>
        <taxon>Betaproteobacteria</taxon>
        <taxon>Burkholderiales</taxon>
        <taxon>Oxalobacteraceae</taxon>
        <taxon>Oxalicibacterium</taxon>
    </lineage>
</organism>
<gene>
    <name evidence="2" type="ORF">GCM10007205_28440</name>
</gene>
<evidence type="ECO:0008006" key="4">
    <source>
        <dbReference type="Google" id="ProtNLM"/>
    </source>
</evidence>
<dbReference type="Proteomes" id="UP000620266">
    <property type="component" value="Unassembled WGS sequence"/>
</dbReference>
<dbReference type="PANTHER" id="PTHR37298">
    <property type="entry name" value="UPF0111 PROTEIN YKAA"/>
    <property type="match status" value="1"/>
</dbReference>
<dbReference type="EMBL" id="BMCG01000006">
    <property type="protein sequence ID" value="GGC17732.1"/>
    <property type="molecule type" value="Genomic_DNA"/>
</dbReference>
<name>A0A8J2XVP3_9BURK</name>
<evidence type="ECO:0000313" key="2">
    <source>
        <dbReference type="EMBL" id="GGC17732.1"/>
    </source>
</evidence>
<dbReference type="PANTHER" id="PTHR37298:SF1">
    <property type="entry name" value="UPF0111 PROTEIN YKAA"/>
    <property type="match status" value="1"/>
</dbReference>
<proteinExistence type="inferred from homology"/>
<reference evidence="2" key="1">
    <citation type="journal article" date="2014" name="Int. J. Syst. Evol. Microbiol.">
        <title>Complete genome sequence of Corynebacterium casei LMG S-19264T (=DSM 44701T), isolated from a smear-ripened cheese.</title>
        <authorList>
            <consortium name="US DOE Joint Genome Institute (JGI-PGF)"/>
            <person name="Walter F."/>
            <person name="Albersmeier A."/>
            <person name="Kalinowski J."/>
            <person name="Ruckert C."/>
        </authorList>
    </citation>
    <scope>NUCLEOTIDE SEQUENCE</scope>
    <source>
        <strain evidence="2">CCM 7086</strain>
    </source>
</reference>
<dbReference type="AlphaFoldDB" id="A0A8J2XVP3"/>
<evidence type="ECO:0000256" key="1">
    <source>
        <dbReference type="ARBA" id="ARBA00008591"/>
    </source>
</evidence>
<dbReference type="InterPro" id="IPR038078">
    <property type="entry name" value="PhoU-like_sf"/>
</dbReference>
<dbReference type="Gene3D" id="1.20.58.220">
    <property type="entry name" value="Phosphate transport system protein phou homolog 2, domain 2"/>
    <property type="match status" value="1"/>
</dbReference>
<accession>A0A8J2XVP3</accession>
<sequence length="208" mass="23655">MFGRLLPKEGKFFDLFNEHAEFCVKGAKEMVALMTNFDDLEIRVHAIEGIEKQADQVTHATLDALHKTFITPLDRDDIHQLITRMDDILDLMEDAAQTISLYDIKAITPEAKRLAELCLACTEKVKAAVGLLHNMDNSRQILEICQEIDRLESDADHVMRAAMSKLFREEPDVRTLIKLKAIYELLETVTDRCEDVSNIIEGIIVENA</sequence>
<dbReference type="Pfam" id="PF01865">
    <property type="entry name" value="PhoU_div"/>
    <property type="match status" value="1"/>
</dbReference>
<dbReference type="InterPro" id="IPR052912">
    <property type="entry name" value="UPF0111_domain"/>
</dbReference>
<dbReference type="InterPro" id="IPR018445">
    <property type="entry name" value="Put_Phosphate_transp_reg"/>
</dbReference>
<dbReference type="RefSeq" id="WP_188397333.1">
    <property type="nucleotide sequence ID" value="NZ_BMCG01000006.1"/>
</dbReference>